<dbReference type="GO" id="GO:0051015">
    <property type="term" value="F:actin filament binding"/>
    <property type="evidence" value="ECO:0007669"/>
    <property type="project" value="TreeGrafter"/>
</dbReference>
<evidence type="ECO:0000313" key="8">
    <source>
        <dbReference type="Proteomes" id="UP000694546"/>
    </source>
</evidence>
<proteinExistence type="predicted"/>
<dbReference type="Pfam" id="PF02218">
    <property type="entry name" value="HS1_rep"/>
    <property type="match status" value="6"/>
</dbReference>
<reference evidence="7" key="2">
    <citation type="submission" date="2025-09" db="UniProtKB">
        <authorList>
            <consortium name="Ensembl"/>
        </authorList>
    </citation>
    <scope>IDENTIFICATION</scope>
</reference>
<accession>A0A8C5B6N1</accession>
<dbReference type="InterPro" id="IPR003134">
    <property type="entry name" value="Hs1_Cortactin"/>
</dbReference>
<name>A0A8C5B6N1_GADMO</name>
<feature type="domain" description="SH3" evidence="6">
    <location>
        <begin position="425"/>
        <end position="483"/>
    </location>
</feature>
<evidence type="ECO:0000259" key="6">
    <source>
        <dbReference type="PROSITE" id="PS50002"/>
    </source>
</evidence>
<dbReference type="GO" id="GO:0030427">
    <property type="term" value="C:site of polarized growth"/>
    <property type="evidence" value="ECO:0007669"/>
    <property type="project" value="TreeGrafter"/>
</dbReference>
<dbReference type="Ensembl" id="ENSGMOT00000054143.1">
    <property type="protein sequence ID" value="ENSGMOP00000042703.1"/>
    <property type="gene ID" value="ENSGMOG00000024080.1"/>
</dbReference>
<dbReference type="GO" id="GO:0005884">
    <property type="term" value="C:actin filament"/>
    <property type="evidence" value="ECO:0007669"/>
    <property type="project" value="TreeGrafter"/>
</dbReference>
<dbReference type="PANTHER" id="PTHR10829">
    <property type="entry name" value="CORTACTIN AND DREBRIN"/>
    <property type="match status" value="1"/>
</dbReference>
<dbReference type="SUPFAM" id="SSF50044">
    <property type="entry name" value="SH3-domain"/>
    <property type="match status" value="1"/>
</dbReference>
<evidence type="ECO:0000256" key="3">
    <source>
        <dbReference type="ARBA" id="ARBA00022737"/>
    </source>
</evidence>
<dbReference type="Gene3D" id="2.30.30.40">
    <property type="entry name" value="SH3 Domains"/>
    <property type="match status" value="1"/>
</dbReference>
<reference evidence="7" key="1">
    <citation type="submission" date="2025-08" db="UniProtKB">
        <authorList>
            <consortium name="Ensembl"/>
        </authorList>
    </citation>
    <scope>IDENTIFICATION</scope>
</reference>
<dbReference type="GO" id="GO:0030864">
    <property type="term" value="C:cortical actin cytoskeleton"/>
    <property type="evidence" value="ECO:0007669"/>
    <property type="project" value="TreeGrafter"/>
</dbReference>
<feature type="compositionally biased region" description="Basic and acidic residues" evidence="5">
    <location>
        <begin position="340"/>
        <end position="415"/>
    </location>
</feature>
<keyword evidence="3" id="KW-0677">Repeat</keyword>
<dbReference type="GO" id="GO:0030833">
    <property type="term" value="P:regulation of actin filament polymerization"/>
    <property type="evidence" value="ECO:0007669"/>
    <property type="project" value="TreeGrafter"/>
</dbReference>
<dbReference type="CDD" id="cd11959">
    <property type="entry name" value="SH3_Cortactin"/>
    <property type="match status" value="1"/>
</dbReference>
<dbReference type="Proteomes" id="UP000694546">
    <property type="component" value="Chromosome 14"/>
</dbReference>
<dbReference type="GO" id="GO:0030027">
    <property type="term" value="C:lamellipodium"/>
    <property type="evidence" value="ECO:0007669"/>
    <property type="project" value="TreeGrafter"/>
</dbReference>
<dbReference type="SMART" id="SM00326">
    <property type="entry name" value="SH3"/>
    <property type="match status" value="1"/>
</dbReference>
<feature type="region of interest" description="Disordered" evidence="5">
    <location>
        <begin position="1"/>
        <end position="30"/>
    </location>
</feature>
<dbReference type="PROSITE" id="PS50002">
    <property type="entry name" value="SH3"/>
    <property type="match status" value="1"/>
</dbReference>
<dbReference type="InterPro" id="IPR001452">
    <property type="entry name" value="SH3_domain"/>
</dbReference>
<dbReference type="AlphaFoldDB" id="A0A8C5B6N1"/>
<evidence type="ECO:0000256" key="1">
    <source>
        <dbReference type="ARBA" id="ARBA00022443"/>
    </source>
</evidence>
<dbReference type="PROSITE" id="PS51090">
    <property type="entry name" value="CORTACTIN"/>
    <property type="match status" value="6"/>
</dbReference>
<feature type="region of interest" description="Disordered" evidence="5">
    <location>
        <begin position="310"/>
        <end position="426"/>
    </location>
</feature>
<sequence>MWKAAAGQSVSAAVEDGGDDWETDPDFEVNDVTEKEQRWGAKTVEGSGHQEHINIHQLRANVSTEHTSMKQKEQDDMPKASHGYGGKFGVQQDRMDKSAVGHDYQSKLSTHCSQTDTSKGFGGKFGVQADRVDQSAVGFEYAGKTEKHASQKDYSAGFGGRYGVQADRVDQSALGFDYQSKMEKHESQKDYAKGFGGKYGVEADKVDKSAMGFEYQGKTEKHESQKGLFFRGPSPRPQSDAPGMIERFLISDYTKGFGGKFGVQTDRQDKSALGWDHQEKLQLHESQKDYSKGFGGKFGVQQDRMDKSAGTFEDIDRPSSAYQKTKATEAAGSGTGNIKARFENIAKQNEEEDRRRADEERGRRQAKEKLELEEGRRKEELEEGRRKEELEEEEGRRKQELEEEVCRKQEQEEAAHVAPGDGGEDQGVTAVALYDYQAAGEDEISFDPDDIITNIEMIDEGWWRGVCGGAYGLFPANYVEVRP</sequence>
<dbReference type="GeneTree" id="ENSGT00940000158565"/>
<evidence type="ECO:0000256" key="2">
    <source>
        <dbReference type="ARBA" id="ARBA00022553"/>
    </source>
</evidence>
<dbReference type="InterPro" id="IPR035716">
    <property type="entry name" value="Cortactin_SH3"/>
</dbReference>
<keyword evidence="8" id="KW-1185">Reference proteome</keyword>
<keyword evidence="2" id="KW-0597">Phosphoprotein</keyword>
<organism evidence="7 8">
    <name type="scientific">Gadus morhua</name>
    <name type="common">Atlantic cod</name>
    <dbReference type="NCBI Taxonomy" id="8049"/>
    <lineage>
        <taxon>Eukaryota</taxon>
        <taxon>Metazoa</taxon>
        <taxon>Chordata</taxon>
        <taxon>Craniata</taxon>
        <taxon>Vertebrata</taxon>
        <taxon>Euteleostomi</taxon>
        <taxon>Actinopterygii</taxon>
        <taxon>Neopterygii</taxon>
        <taxon>Teleostei</taxon>
        <taxon>Neoteleostei</taxon>
        <taxon>Acanthomorphata</taxon>
        <taxon>Zeiogadaria</taxon>
        <taxon>Gadariae</taxon>
        <taxon>Gadiformes</taxon>
        <taxon>Gadoidei</taxon>
        <taxon>Gadidae</taxon>
        <taxon>Gadus</taxon>
    </lineage>
</organism>
<evidence type="ECO:0000256" key="5">
    <source>
        <dbReference type="SAM" id="MobiDB-lite"/>
    </source>
</evidence>
<protein>
    <recommendedName>
        <fullName evidence="6">SH3 domain-containing protein</fullName>
    </recommendedName>
</protein>
<feature type="region of interest" description="Disordered" evidence="5">
    <location>
        <begin position="284"/>
        <end position="303"/>
    </location>
</feature>
<dbReference type="InterPro" id="IPR036028">
    <property type="entry name" value="SH3-like_dom_sf"/>
</dbReference>
<evidence type="ECO:0000313" key="7">
    <source>
        <dbReference type="Ensembl" id="ENSGMOP00000042703.1"/>
    </source>
</evidence>
<dbReference type="GO" id="GO:0005886">
    <property type="term" value="C:plasma membrane"/>
    <property type="evidence" value="ECO:0007669"/>
    <property type="project" value="TreeGrafter"/>
</dbReference>
<keyword evidence="1 4" id="KW-0728">SH3 domain</keyword>
<dbReference type="PANTHER" id="PTHR10829:SF15">
    <property type="entry name" value="SRC SUBSTRATE CORTACTIN"/>
    <property type="match status" value="1"/>
</dbReference>
<dbReference type="Pfam" id="PF14604">
    <property type="entry name" value="SH3_9"/>
    <property type="match status" value="1"/>
</dbReference>
<evidence type="ECO:0000256" key="4">
    <source>
        <dbReference type="PROSITE-ProRule" id="PRU00192"/>
    </source>
</evidence>
<feature type="compositionally biased region" description="Acidic residues" evidence="5">
    <location>
        <begin position="16"/>
        <end position="30"/>
    </location>
</feature>
<dbReference type="PRINTS" id="PR00452">
    <property type="entry name" value="SH3DOMAIN"/>
</dbReference>
<dbReference type="GO" id="GO:0016477">
    <property type="term" value="P:cell migration"/>
    <property type="evidence" value="ECO:0007669"/>
    <property type="project" value="TreeGrafter"/>
</dbReference>